<name>A0AAD8I3U7_9APIA</name>
<evidence type="ECO:0000256" key="5">
    <source>
        <dbReference type="ARBA" id="ARBA00023015"/>
    </source>
</evidence>
<dbReference type="Gene3D" id="3.30.160.60">
    <property type="entry name" value="Classic Zinc Finger"/>
    <property type="match status" value="1"/>
</dbReference>
<evidence type="ECO:0000256" key="2">
    <source>
        <dbReference type="ARBA" id="ARBA00022723"/>
    </source>
</evidence>
<dbReference type="InterPro" id="IPR036236">
    <property type="entry name" value="Znf_C2H2_sf"/>
</dbReference>
<comment type="subcellular location">
    <subcellularLocation>
        <location evidence="1">Nucleus</location>
    </subcellularLocation>
</comment>
<evidence type="ECO:0000256" key="1">
    <source>
        <dbReference type="ARBA" id="ARBA00004123"/>
    </source>
</evidence>
<dbReference type="PANTHER" id="PTHR45801:SF5">
    <property type="entry name" value="OS05G0286100 PROTEIN"/>
    <property type="match status" value="1"/>
</dbReference>
<keyword evidence="5" id="KW-0805">Transcription regulation</keyword>
<evidence type="ECO:0000256" key="4">
    <source>
        <dbReference type="ARBA" id="ARBA00022833"/>
    </source>
</evidence>
<gene>
    <name evidence="10" type="ORF">POM88_024743</name>
</gene>
<evidence type="ECO:0000256" key="7">
    <source>
        <dbReference type="ARBA" id="ARBA00023242"/>
    </source>
</evidence>
<evidence type="ECO:0000259" key="9">
    <source>
        <dbReference type="PROSITE" id="PS50157"/>
    </source>
</evidence>
<reference evidence="10" key="2">
    <citation type="submission" date="2023-05" db="EMBL/GenBank/DDBJ databases">
        <authorList>
            <person name="Schelkunov M.I."/>
        </authorList>
    </citation>
    <scope>NUCLEOTIDE SEQUENCE</scope>
    <source>
        <strain evidence="10">Hsosn_3</strain>
        <tissue evidence="10">Leaf</tissue>
    </source>
</reference>
<dbReference type="InterPro" id="IPR013087">
    <property type="entry name" value="Znf_C2H2_type"/>
</dbReference>
<accession>A0AAD8I3U7</accession>
<dbReference type="GO" id="GO:0008270">
    <property type="term" value="F:zinc ion binding"/>
    <property type="evidence" value="ECO:0007669"/>
    <property type="project" value="UniProtKB-KW"/>
</dbReference>
<dbReference type="PANTHER" id="PTHR45801">
    <property type="entry name" value="OS07G0101800 PROTEIN"/>
    <property type="match status" value="1"/>
</dbReference>
<dbReference type="SMART" id="SM00355">
    <property type="entry name" value="ZnF_C2H2"/>
    <property type="match status" value="1"/>
</dbReference>
<dbReference type="InterPro" id="IPR052426">
    <property type="entry name" value="Plant_dev_regulator"/>
</dbReference>
<sequence length="210" mass="23310">MEQYSHTFISRSSYLDDQSTLIQSWEVQAFGEDIVGEGPLRRFVWPPRCYSCSFCKRIFKSAQALGGHMNVHRRDRARLNQPLCTLKSTFGENEVCISDSTNPSDVMASFYSNTESVRIIQGDLVTKKLACMNHLLSKDSSVETDLSVGLNFCVPTPSDIRAAELSGDGGDIKRQRRDGGSQVPSLYIACSSSDKEIDLELRLGDSPTVN</sequence>
<dbReference type="Pfam" id="PF13912">
    <property type="entry name" value="zf-C2H2_6"/>
    <property type="match status" value="1"/>
</dbReference>
<comment type="caution">
    <text evidence="10">The sequence shown here is derived from an EMBL/GenBank/DDBJ whole genome shotgun (WGS) entry which is preliminary data.</text>
</comment>
<reference evidence="10" key="1">
    <citation type="submission" date="2023-02" db="EMBL/GenBank/DDBJ databases">
        <title>Genome of toxic invasive species Heracleum sosnowskyi carries increased number of genes despite the absence of recent whole-genome duplications.</title>
        <authorList>
            <person name="Schelkunov M."/>
            <person name="Shtratnikova V."/>
            <person name="Makarenko M."/>
            <person name="Klepikova A."/>
            <person name="Omelchenko D."/>
            <person name="Novikova G."/>
            <person name="Obukhova E."/>
            <person name="Bogdanov V."/>
            <person name="Penin A."/>
            <person name="Logacheva M."/>
        </authorList>
    </citation>
    <scope>NUCLEOTIDE SEQUENCE</scope>
    <source>
        <strain evidence="10">Hsosn_3</strain>
        <tissue evidence="10">Leaf</tissue>
    </source>
</reference>
<feature type="domain" description="C2H2-type" evidence="9">
    <location>
        <begin position="50"/>
        <end position="77"/>
    </location>
</feature>
<keyword evidence="6" id="KW-0804">Transcription</keyword>
<keyword evidence="4" id="KW-0862">Zinc</keyword>
<dbReference type="PROSITE" id="PS50157">
    <property type="entry name" value="ZINC_FINGER_C2H2_2"/>
    <property type="match status" value="1"/>
</dbReference>
<keyword evidence="3 8" id="KW-0863">Zinc-finger</keyword>
<dbReference type="AlphaFoldDB" id="A0AAD8I3U7"/>
<organism evidence="10 11">
    <name type="scientific">Heracleum sosnowskyi</name>
    <dbReference type="NCBI Taxonomy" id="360622"/>
    <lineage>
        <taxon>Eukaryota</taxon>
        <taxon>Viridiplantae</taxon>
        <taxon>Streptophyta</taxon>
        <taxon>Embryophyta</taxon>
        <taxon>Tracheophyta</taxon>
        <taxon>Spermatophyta</taxon>
        <taxon>Magnoliopsida</taxon>
        <taxon>eudicotyledons</taxon>
        <taxon>Gunneridae</taxon>
        <taxon>Pentapetalae</taxon>
        <taxon>asterids</taxon>
        <taxon>campanulids</taxon>
        <taxon>Apiales</taxon>
        <taxon>Apiaceae</taxon>
        <taxon>Apioideae</taxon>
        <taxon>apioid superclade</taxon>
        <taxon>Tordylieae</taxon>
        <taxon>Tordyliinae</taxon>
        <taxon>Heracleum</taxon>
    </lineage>
</organism>
<dbReference type="Proteomes" id="UP001237642">
    <property type="component" value="Unassembled WGS sequence"/>
</dbReference>
<evidence type="ECO:0000256" key="6">
    <source>
        <dbReference type="ARBA" id="ARBA00023163"/>
    </source>
</evidence>
<keyword evidence="7" id="KW-0539">Nucleus</keyword>
<evidence type="ECO:0000313" key="11">
    <source>
        <dbReference type="Proteomes" id="UP001237642"/>
    </source>
</evidence>
<evidence type="ECO:0000313" key="10">
    <source>
        <dbReference type="EMBL" id="KAK1377999.1"/>
    </source>
</evidence>
<dbReference type="GO" id="GO:0005634">
    <property type="term" value="C:nucleus"/>
    <property type="evidence" value="ECO:0007669"/>
    <property type="project" value="UniProtKB-SubCell"/>
</dbReference>
<protein>
    <submittedName>
        <fullName evidence="10">Transcriptional regulator superman</fullName>
    </submittedName>
</protein>
<dbReference type="SUPFAM" id="SSF57667">
    <property type="entry name" value="beta-beta-alpha zinc fingers"/>
    <property type="match status" value="1"/>
</dbReference>
<evidence type="ECO:0000256" key="8">
    <source>
        <dbReference type="PROSITE-ProRule" id="PRU00042"/>
    </source>
</evidence>
<dbReference type="PROSITE" id="PS00028">
    <property type="entry name" value="ZINC_FINGER_C2H2_1"/>
    <property type="match status" value="1"/>
</dbReference>
<dbReference type="EMBL" id="JAUIZM010000006">
    <property type="protein sequence ID" value="KAK1377999.1"/>
    <property type="molecule type" value="Genomic_DNA"/>
</dbReference>
<keyword evidence="11" id="KW-1185">Reference proteome</keyword>
<keyword evidence="2" id="KW-0479">Metal-binding</keyword>
<proteinExistence type="predicted"/>
<evidence type="ECO:0000256" key="3">
    <source>
        <dbReference type="ARBA" id="ARBA00022771"/>
    </source>
</evidence>